<evidence type="ECO:0000256" key="10">
    <source>
        <dbReference type="ARBA" id="ARBA00022989"/>
    </source>
</evidence>
<evidence type="ECO:0000256" key="12">
    <source>
        <dbReference type="RuleBase" id="RU363101"/>
    </source>
</evidence>
<keyword evidence="5 12" id="KW-0813">Transport</keyword>
<keyword evidence="6 12" id="KW-1003">Cell membrane</keyword>
<keyword evidence="15" id="KW-1185">Reference proteome</keyword>
<evidence type="ECO:0000256" key="8">
    <source>
        <dbReference type="ARBA" id="ARBA00022692"/>
    </source>
</evidence>
<keyword evidence="8 12" id="KW-0812">Transmembrane</keyword>
<keyword evidence="11 12" id="KW-0472">Membrane</keyword>
<comment type="similarity">
    <text evidence="3 12">Belongs to the CcmD/CycX/HelD family.</text>
</comment>
<keyword evidence="9 12" id="KW-0201">Cytochrome c-type biogenesis</keyword>
<evidence type="ECO:0000313" key="15">
    <source>
        <dbReference type="Proteomes" id="UP000663903"/>
    </source>
</evidence>
<feature type="transmembrane region" description="Helical" evidence="12">
    <location>
        <begin position="20"/>
        <end position="42"/>
    </location>
</feature>
<feature type="compositionally biased region" description="Basic and acidic residues" evidence="13">
    <location>
        <begin position="69"/>
        <end position="78"/>
    </location>
</feature>
<dbReference type="GO" id="GO:0005886">
    <property type="term" value="C:plasma membrane"/>
    <property type="evidence" value="ECO:0007669"/>
    <property type="project" value="UniProtKB-SubCell"/>
</dbReference>
<evidence type="ECO:0000256" key="6">
    <source>
        <dbReference type="ARBA" id="ARBA00022475"/>
    </source>
</evidence>
<evidence type="ECO:0000256" key="1">
    <source>
        <dbReference type="ARBA" id="ARBA00002442"/>
    </source>
</evidence>
<dbReference type="GO" id="GO:0015886">
    <property type="term" value="P:heme transport"/>
    <property type="evidence" value="ECO:0007669"/>
    <property type="project" value="InterPro"/>
</dbReference>
<evidence type="ECO:0000256" key="7">
    <source>
        <dbReference type="ARBA" id="ARBA00022519"/>
    </source>
</evidence>
<accession>A0A975H444</accession>
<name>A0A975H444_9BURK</name>
<feature type="region of interest" description="Disordered" evidence="13">
    <location>
        <begin position="52"/>
        <end position="96"/>
    </location>
</feature>
<organism evidence="14 15">
    <name type="scientific">Ottowia testudinis</name>
    <dbReference type="NCBI Taxonomy" id="2816950"/>
    <lineage>
        <taxon>Bacteria</taxon>
        <taxon>Pseudomonadati</taxon>
        <taxon>Pseudomonadota</taxon>
        <taxon>Betaproteobacteria</taxon>
        <taxon>Burkholderiales</taxon>
        <taxon>Comamonadaceae</taxon>
        <taxon>Ottowia</taxon>
    </lineage>
</organism>
<gene>
    <name evidence="14" type="primary">ccmD</name>
    <name evidence="14" type="ORF">J1M35_03415</name>
</gene>
<keyword evidence="10 12" id="KW-1133">Transmembrane helix</keyword>
<keyword evidence="7 12" id="KW-0997">Cell inner membrane</keyword>
<comment type="function">
    <text evidence="1 12">Required for the export of heme to the periplasm for the biogenesis of c-type cytochromes.</text>
</comment>
<evidence type="ECO:0000256" key="9">
    <source>
        <dbReference type="ARBA" id="ARBA00022748"/>
    </source>
</evidence>
<reference evidence="14" key="1">
    <citation type="submission" date="2021-03" db="EMBL/GenBank/DDBJ databases">
        <title>Ottowia sp. 27C isolated from the cloaca of a Giant Asian pond turtle (Heosemys grandis).</title>
        <authorList>
            <person name="Spergser J."/>
            <person name="Busse H.-J."/>
        </authorList>
    </citation>
    <scope>NUCLEOTIDE SEQUENCE</scope>
    <source>
        <strain evidence="14">27C</strain>
    </source>
</reference>
<evidence type="ECO:0000256" key="11">
    <source>
        <dbReference type="ARBA" id="ARBA00023136"/>
    </source>
</evidence>
<sequence length="96" mass="10341">MNWLTPWWTDFGAFVQMGKHGAYVWPAFGVCALALSLEWWALSQRAHVLRAGQPLTPTPGSSPGQAFSPEERGSEKPRAGITPSPSGRGRGEGHAP</sequence>
<dbReference type="Pfam" id="PF04995">
    <property type="entry name" value="CcmD"/>
    <property type="match status" value="1"/>
</dbReference>
<dbReference type="GO" id="GO:0017004">
    <property type="term" value="P:cytochrome complex assembly"/>
    <property type="evidence" value="ECO:0007669"/>
    <property type="project" value="UniProtKB-KW"/>
</dbReference>
<dbReference type="NCBIfam" id="TIGR03141">
    <property type="entry name" value="cytochro_ccmD"/>
    <property type="match status" value="1"/>
</dbReference>
<dbReference type="Proteomes" id="UP000663903">
    <property type="component" value="Chromosome"/>
</dbReference>
<evidence type="ECO:0000313" key="14">
    <source>
        <dbReference type="EMBL" id="QTD45975.1"/>
    </source>
</evidence>
<comment type="subcellular location">
    <subcellularLocation>
        <location evidence="2 12">Cell inner membrane</location>
        <topology evidence="2 12">Single-pass membrane protein</topology>
    </subcellularLocation>
</comment>
<evidence type="ECO:0000256" key="5">
    <source>
        <dbReference type="ARBA" id="ARBA00022448"/>
    </source>
</evidence>
<evidence type="ECO:0000256" key="3">
    <source>
        <dbReference type="ARBA" id="ARBA00008741"/>
    </source>
</evidence>
<proteinExistence type="inferred from homology"/>
<evidence type="ECO:0000256" key="2">
    <source>
        <dbReference type="ARBA" id="ARBA00004377"/>
    </source>
</evidence>
<protein>
    <recommendedName>
        <fullName evidence="4 12">Heme exporter protein D</fullName>
    </recommendedName>
</protein>
<evidence type="ECO:0000256" key="13">
    <source>
        <dbReference type="SAM" id="MobiDB-lite"/>
    </source>
</evidence>
<dbReference type="EMBL" id="CP071796">
    <property type="protein sequence ID" value="QTD45975.1"/>
    <property type="molecule type" value="Genomic_DNA"/>
</dbReference>
<dbReference type="AlphaFoldDB" id="A0A975H444"/>
<dbReference type="KEGG" id="otd:J1M35_03415"/>
<dbReference type="InterPro" id="IPR007078">
    <property type="entry name" value="Haem_export_protD_CcmD"/>
</dbReference>
<evidence type="ECO:0000256" key="4">
    <source>
        <dbReference type="ARBA" id="ARBA00016461"/>
    </source>
</evidence>